<evidence type="ECO:0000256" key="1">
    <source>
        <dbReference type="SAM" id="MobiDB-lite"/>
    </source>
</evidence>
<sequence>TVYGLRRAYCSATFRARWLSARASGSGRCSHPQPEEPVVNGELLPEKIPEKIVAGSGPILKLVVGDSSPEKLVVVGNSPETLGPRLRRQSTSCGREEHLSTQLQLAGALARPGKLAAAAAYSLRLEAGSVEGKRAFAAKEKELLAVRPFGVQPQARCRTQGRVTLDALAAPASSSRPSPSPCTTCPPTADGETAPLSPCYMWPMRNPIARSFIIAAARLGSGR</sequence>
<accession>A0A6A4BBB9</accession>
<proteinExistence type="predicted"/>
<gene>
    <name evidence="2" type="ORF">PF001_g28057</name>
</gene>
<dbReference type="Proteomes" id="UP000437068">
    <property type="component" value="Unassembled WGS sequence"/>
</dbReference>
<evidence type="ECO:0000313" key="2">
    <source>
        <dbReference type="EMBL" id="KAE9272177.1"/>
    </source>
</evidence>
<dbReference type="EMBL" id="QXGE01004046">
    <property type="protein sequence ID" value="KAE9272177.1"/>
    <property type="molecule type" value="Genomic_DNA"/>
</dbReference>
<organism evidence="2 3">
    <name type="scientific">Phytophthora fragariae</name>
    <dbReference type="NCBI Taxonomy" id="53985"/>
    <lineage>
        <taxon>Eukaryota</taxon>
        <taxon>Sar</taxon>
        <taxon>Stramenopiles</taxon>
        <taxon>Oomycota</taxon>
        <taxon>Peronosporomycetes</taxon>
        <taxon>Peronosporales</taxon>
        <taxon>Peronosporaceae</taxon>
        <taxon>Phytophthora</taxon>
    </lineage>
</organism>
<comment type="caution">
    <text evidence="2">The sequence shown here is derived from an EMBL/GenBank/DDBJ whole genome shotgun (WGS) entry which is preliminary data.</text>
</comment>
<feature type="non-terminal residue" evidence="2">
    <location>
        <position position="1"/>
    </location>
</feature>
<name>A0A6A4BBB9_9STRA</name>
<evidence type="ECO:0000313" key="3">
    <source>
        <dbReference type="Proteomes" id="UP000437068"/>
    </source>
</evidence>
<protein>
    <submittedName>
        <fullName evidence="2">Uncharacterized protein</fullName>
    </submittedName>
</protein>
<reference evidence="2 3" key="1">
    <citation type="submission" date="2018-08" db="EMBL/GenBank/DDBJ databases">
        <title>Genomic investigation of the strawberry pathogen Phytophthora fragariae indicates pathogenicity is determined by transcriptional variation in three key races.</title>
        <authorList>
            <person name="Adams T.M."/>
            <person name="Armitage A.D."/>
            <person name="Sobczyk M.K."/>
            <person name="Bates H.J."/>
            <person name="Dunwell J.M."/>
            <person name="Nellist C.F."/>
            <person name="Harrison R.J."/>
        </authorList>
    </citation>
    <scope>NUCLEOTIDE SEQUENCE [LARGE SCALE GENOMIC DNA]</scope>
    <source>
        <strain evidence="2 3">A4</strain>
    </source>
</reference>
<feature type="region of interest" description="Disordered" evidence="1">
    <location>
        <begin position="169"/>
        <end position="188"/>
    </location>
</feature>
<dbReference type="AlphaFoldDB" id="A0A6A4BBB9"/>